<dbReference type="RefSeq" id="WP_406845125.1">
    <property type="nucleotide sequence ID" value="NZ_CP150845.1"/>
</dbReference>
<organism evidence="2 3">
    <name type="scientific">Flavobacterium soyae</name>
    <dbReference type="NCBI Taxonomy" id="2903098"/>
    <lineage>
        <taxon>Bacteria</taxon>
        <taxon>Pseudomonadati</taxon>
        <taxon>Bacteroidota</taxon>
        <taxon>Flavobacteriia</taxon>
        <taxon>Flavobacteriales</taxon>
        <taxon>Flavobacteriaceae</taxon>
        <taxon>Flavobacterium</taxon>
    </lineage>
</organism>
<evidence type="ECO:0000313" key="3">
    <source>
        <dbReference type="Proteomes" id="UP001623852"/>
    </source>
</evidence>
<reference evidence="2 3" key="1">
    <citation type="submission" date="2024-03" db="EMBL/GenBank/DDBJ databases">
        <title>Flavobacterium soyae.</title>
        <authorList>
            <person name="Zheng W."/>
        </authorList>
    </citation>
    <scope>NUCLEOTIDE SEQUENCE [LARGE SCALE GENOMIC DNA]</scope>
    <source>
        <strain evidence="2 3">55</strain>
    </source>
</reference>
<name>A0ABZ2UNW6_9FLAO</name>
<gene>
    <name evidence="2" type="ORF">AABD74_07525</name>
</gene>
<evidence type="ECO:0000256" key="1">
    <source>
        <dbReference type="SAM" id="Phobius"/>
    </source>
</evidence>
<feature type="transmembrane region" description="Helical" evidence="1">
    <location>
        <begin position="6"/>
        <end position="28"/>
    </location>
</feature>
<sequence>MNKRKLLIFIIVIANLGFVWSIFNIFYYKKASFDTSKKATIISSNISKIHNGNGGWIWNENQFDFYKEYSFSLNKNETPEFCKIVNTANAKYIENNRPSKWVEIYIIEKNGADITLTLKQNNENGVYFEFENHTFEGKELEKYIYKHLKKN</sequence>
<keyword evidence="1" id="KW-1133">Transmembrane helix</keyword>
<evidence type="ECO:0000313" key="2">
    <source>
        <dbReference type="EMBL" id="WYZ21304.1"/>
    </source>
</evidence>
<proteinExistence type="predicted"/>
<dbReference type="EMBL" id="CP150845">
    <property type="protein sequence ID" value="WYZ21304.1"/>
    <property type="molecule type" value="Genomic_DNA"/>
</dbReference>
<accession>A0ABZ2UNW6</accession>
<keyword evidence="1" id="KW-0812">Transmembrane</keyword>
<dbReference type="Proteomes" id="UP001623852">
    <property type="component" value="Chromosome"/>
</dbReference>
<keyword evidence="1" id="KW-0472">Membrane</keyword>
<keyword evidence="3" id="KW-1185">Reference proteome</keyword>
<protein>
    <submittedName>
        <fullName evidence="2">Uncharacterized protein</fullName>
    </submittedName>
</protein>